<dbReference type="SUPFAM" id="SSF49785">
    <property type="entry name" value="Galactose-binding domain-like"/>
    <property type="match status" value="1"/>
</dbReference>
<dbReference type="GO" id="GO:0000272">
    <property type="term" value="P:polysaccharide catabolic process"/>
    <property type="evidence" value="ECO:0007669"/>
    <property type="project" value="UniProtKB-KW"/>
</dbReference>
<dbReference type="InterPro" id="IPR008979">
    <property type="entry name" value="Galactose-bd-like_sf"/>
</dbReference>
<dbReference type="PANTHER" id="PTHR43730">
    <property type="entry name" value="BETA-MANNOSIDASE"/>
    <property type="match status" value="1"/>
</dbReference>
<dbReference type="SUPFAM" id="SSF51445">
    <property type="entry name" value="(Trans)glycosidases"/>
    <property type="match status" value="1"/>
</dbReference>
<accession>A0A9P8I8T6</accession>
<dbReference type="Gene3D" id="3.20.20.80">
    <property type="entry name" value="Glycosidases"/>
    <property type="match status" value="1"/>
</dbReference>
<gene>
    <name evidence="14" type="primary">MAN9</name>
    <name evidence="14" type="ORF">FGG08_002667</name>
</gene>
<keyword evidence="5" id="KW-0119">Carbohydrate metabolism</keyword>
<evidence type="ECO:0000256" key="3">
    <source>
        <dbReference type="ARBA" id="ARBA00012754"/>
    </source>
</evidence>
<evidence type="ECO:0000256" key="9">
    <source>
        <dbReference type="ARBA" id="ARBA00041069"/>
    </source>
</evidence>
<evidence type="ECO:0000256" key="5">
    <source>
        <dbReference type="ARBA" id="ARBA00023277"/>
    </source>
</evidence>
<organism evidence="14 15">
    <name type="scientific">Glutinoglossum americanum</name>
    <dbReference type="NCBI Taxonomy" id="1670608"/>
    <lineage>
        <taxon>Eukaryota</taxon>
        <taxon>Fungi</taxon>
        <taxon>Dikarya</taxon>
        <taxon>Ascomycota</taxon>
        <taxon>Pezizomycotina</taxon>
        <taxon>Geoglossomycetes</taxon>
        <taxon>Geoglossales</taxon>
        <taxon>Geoglossaceae</taxon>
        <taxon>Glutinoglossum</taxon>
    </lineage>
</organism>
<dbReference type="Pfam" id="PF22666">
    <property type="entry name" value="Glyco_hydro_2_N2"/>
    <property type="match status" value="1"/>
</dbReference>
<reference evidence="14" key="1">
    <citation type="submission" date="2021-03" db="EMBL/GenBank/DDBJ databases">
        <title>Comparative genomics and phylogenomic investigation of the class Geoglossomycetes provide insights into ecological specialization and systematics.</title>
        <authorList>
            <person name="Melie T."/>
            <person name="Pirro S."/>
            <person name="Miller A.N."/>
            <person name="Quandt A."/>
        </authorList>
    </citation>
    <scope>NUCLEOTIDE SEQUENCE</scope>
    <source>
        <strain evidence="14">GBOQ0MN5Z8</strain>
    </source>
</reference>
<evidence type="ECO:0000259" key="13">
    <source>
        <dbReference type="Pfam" id="PF22666"/>
    </source>
</evidence>
<sequence length="874" mass="99550">MAKRIVKPLKQGWTFKQADDEASMYLPVAQFPTNVHLDLLANGLIPDPFFAKNETDVQWVGEKSWKYRVIFQSPSILTGNSRQKKAVLEFDGLDTYATVVLNGVEILKTDNMFVPERVEVSELLVREEARENRLEITFESAYLVGKRIPEMYPKHHWGCWNGDPSRLAVRKAQYHYGWDWGPTLLSCGPWRPVNLEVYESRIADLHFTADVKQSLKSAEILVRADIEGLATTVKFDILLKDKVVGTEVAEASHGTATATFLTQNPELWYPAGYGMQPLYTLTARLFAGCEEVDAESKRFGLRRLNVVQRKLVDAPGTTFFFEVNSIPIFCGGSNWIPADSFVPRISRDKYRDWVRLAVEGNQRMIRVWGGGIFEEQGFYDSCDEMGLLVWQDFLFGCGNYPAYPEFLKSVEREAIANVKLLRHHPSIVIFAGNNEDYQYQESENLDYDPEDHDPQSWLKSSFPARYIYEKLLVDVTKEHAPGTYYHFGSPWGGKNTRDPTIGDIHQWNVWHGTQEKYQDFDKLIGRFVSEFGMEAFPNIKTVDSYLPKGCMERYPQSSTVDFHNKAAGHERRIAFGADKLTIGSRYLVENMQYKFDPIEQFIYCTQLMQAECLSSAYRLWKRQWKGPGREYCAGALVWQLNDCWPVTSWAIVDYYLRPKHAYYAIKRELAPVTIGLKRTTTTLFPPDNKYSRIPLGISHKISMWATNLSTKSRTVSVSIRAFDVTTGAEIYNAAVREKIILPPNCSIEIIELDVPVQGNSEDAHMKTVIAAYLHDSSSGRQLARYVSWPDPLKYVPLQQPKHLQLRIAPDAQSVEVSAEIPVKGIALEAADGEAEELVWDDNCVDIVPGEAVVLGVRGLKVGEEERVRVRYLGL</sequence>
<dbReference type="InterPro" id="IPR054593">
    <property type="entry name" value="Beta-mannosidase-like_N2"/>
</dbReference>
<dbReference type="Pfam" id="PF00703">
    <property type="entry name" value="Glyco_hydro_2"/>
    <property type="match status" value="1"/>
</dbReference>
<evidence type="ECO:0000256" key="1">
    <source>
        <dbReference type="ARBA" id="ARBA00000829"/>
    </source>
</evidence>
<dbReference type="InterPro" id="IPR006102">
    <property type="entry name" value="Ig-like_GH2"/>
</dbReference>
<comment type="similarity">
    <text evidence="8">Belongs to the glycosyl hydrolase 2 family. Beta-mannosidase B subfamily.</text>
</comment>
<dbReference type="AlphaFoldDB" id="A0A9P8I8T6"/>
<dbReference type="PANTHER" id="PTHR43730:SF1">
    <property type="entry name" value="BETA-MANNOSIDASE"/>
    <property type="match status" value="1"/>
</dbReference>
<dbReference type="FunFam" id="2.60.120.260:FF:000118">
    <property type="entry name" value="Beta-mannosidase B"/>
    <property type="match status" value="1"/>
</dbReference>
<evidence type="ECO:0000256" key="8">
    <source>
        <dbReference type="ARBA" id="ARBA00038429"/>
    </source>
</evidence>
<evidence type="ECO:0000259" key="12">
    <source>
        <dbReference type="Pfam" id="PF17786"/>
    </source>
</evidence>
<dbReference type="OrthoDB" id="2866996at2759"/>
<keyword evidence="7" id="KW-0624">Polysaccharide degradation</keyword>
<dbReference type="FunFam" id="3.20.20.80:FF:000050">
    <property type="entry name" value="Beta-mannosidase B"/>
    <property type="match status" value="1"/>
</dbReference>
<dbReference type="InterPro" id="IPR013783">
    <property type="entry name" value="Ig-like_fold"/>
</dbReference>
<dbReference type="Gene3D" id="2.60.120.260">
    <property type="entry name" value="Galactose-binding domain-like"/>
    <property type="match status" value="1"/>
</dbReference>
<evidence type="ECO:0000313" key="15">
    <source>
        <dbReference type="Proteomes" id="UP000698800"/>
    </source>
</evidence>
<feature type="domain" description="Beta-mannosidase-like galactose-binding" evidence="13">
    <location>
        <begin position="13"/>
        <end position="191"/>
    </location>
</feature>
<dbReference type="EC" id="3.2.1.25" evidence="3"/>
<dbReference type="InterPro" id="IPR050887">
    <property type="entry name" value="Beta-mannosidase_GH2"/>
</dbReference>
<dbReference type="InterPro" id="IPR041447">
    <property type="entry name" value="Mannosidase_ig"/>
</dbReference>
<comment type="caution">
    <text evidence="14">The sequence shown here is derived from an EMBL/GenBank/DDBJ whole genome shotgun (WGS) entry which is preliminary data.</text>
</comment>
<keyword evidence="15" id="KW-1185">Reference proteome</keyword>
<dbReference type="GO" id="GO:0006516">
    <property type="term" value="P:glycoprotein catabolic process"/>
    <property type="evidence" value="ECO:0007669"/>
    <property type="project" value="TreeGrafter"/>
</dbReference>
<keyword evidence="6" id="KW-0326">Glycosidase</keyword>
<dbReference type="InterPro" id="IPR017853">
    <property type="entry name" value="GH"/>
</dbReference>
<protein>
    <recommendedName>
        <fullName evidence="9">Beta-mannosidase B</fullName>
        <ecNumber evidence="3">3.2.1.25</ecNumber>
    </recommendedName>
    <alternativeName>
        <fullName evidence="10">Mannanase B</fullName>
    </alternativeName>
</protein>
<dbReference type="InterPro" id="IPR036156">
    <property type="entry name" value="Beta-gal/glucu_dom_sf"/>
</dbReference>
<evidence type="ECO:0000256" key="4">
    <source>
        <dbReference type="ARBA" id="ARBA00022801"/>
    </source>
</evidence>
<dbReference type="Proteomes" id="UP000698800">
    <property type="component" value="Unassembled WGS sequence"/>
</dbReference>
<dbReference type="EMBL" id="JAGHQL010000042">
    <property type="protein sequence ID" value="KAH0542979.1"/>
    <property type="molecule type" value="Genomic_DNA"/>
</dbReference>
<dbReference type="Gene3D" id="2.60.40.10">
    <property type="entry name" value="Immunoglobulins"/>
    <property type="match status" value="1"/>
</dbReference>
<evidence type="ECO:0000256" key="2">
    <source>
        <dbReference type="ARBA" id="ARBA00004740"/>
    </source>
</evidence>
<evidence type="ECO:0000259" key="11">
    <source>
        <dbReference type="Pfam" id="PF00703"/>
    </source>
</evidence>
<feature type="domain" description="Glycoside hydrolase family 2 immunoglobulin-like beta-sandwich" evidence="11">
    <location>
        <begin position="201"/>
        <end position="302"/>
    </location>
</feature>
<dbReference type="SUPFAM" id="SSF49303">
    <property type="entry name" value="beta-Galactosidase/glucuronidase domain"/>
    <property type="match status" value="2"/>
</dbReference>
<dbReference type="Pfam" id="PF17786">
    <property type="entry name" value="Mannosidase_ig"/>
    <property type="match status" value="1"/>
</dbReference>
<keyword evidence="4" id="KW-0378">Hydrolase</keyword>
<feature type="domain" description="Mannosidase Ig/CBM-like" evidence="12">
    <location>
        <begin position="700"/>
        <end position="794"/>
    </location>
</feature>
<evidence type="ECO:0000256" key="7">
    <source>
        <dbReference type="ARBA" id="ARBA00023326"/>
    </source>
</evidence>
<comment type="catalytic activity">
    <reaction evidence="1">
        <text>Hydrolysis of terminal, non-reducing beta-D-mannose residues in beta-D-mannosides.</text>
        <dbReference type="EC" id="3.2.1.25"/>
    </reaction>
</comment>
<evidence type="ECO:0000256" key="6">
    <source>
        <dbReference type="ARBA" id="ARBA00023295"/>
    </source>
</evidence>
<proteinExistence type="inferred from homology"/>
<comment type="pathway">
    <text evidence="2">Glycan metabolism; N-glycan degradation.</text>
</comment>
<evidence type="ECO:0000313" key="14">
    <source>
        <dbReference type="EMBL" id="KAH0542979.1"/>
    </source>
</evidence>
<name>A0A9P8I8T6_9PEZI</name>
<evidence type="ECO:0000256" key="10">
    <source>
        <dbReference type="ARBA" id="ARBA00041614"/>
    </source>
</evidence>
<dbReference type="GO" id="GO:0004567">
    <property type="term" value="F:beta-mannosidase activity"/>
    <property type="evidence" value="ECO:0007669"/>
    <property type="project" value="UniProtKB-EC"/>
</dbReference>